<dbReference type="EnsemblFungi" id="FOXG_08020T0">
    <property type="protein sequence ID" value="FOXG_08020P0"/>
    <property type="gene ID" value="FOXG_08020"/>
</dbReference>
<sequence>MIISSSPLFKEYARTALDSANLNRRAPCSPLGIADAIVQHLLDLAKLRITRFKISNATEDSFNLVIEGRMFGTGTISSTIITTEASLSFNGTVFGQIKLPQTQTNFWGTDFVAQEQRIEITDYTNYCAFIRSIIVDDATSLQLENNNCTVRALGTSSVCNLRLDMPLKAIGGPRMAVKKLSRLGNDVTIVFGLSCSGPVELDHGFCIFELRNGHSETLAELKGELNIATGQTELTLQGTTRDGAVASNRIRLVGVGVEAKEKSWLNETIREIDVPVDLEPKCVEILWC</sequence>
<gene>
    <name evidence="1" type="primary">28949675</name>
</gene>
<organism evidence="1 2">
    <name type="scientific">Fusarium oxysporum (strain Fo5176)</name>
    <name type="common">Fusarium vascular wilt</name>
    <dbReference type="NCBI Taxonomy" id="660025"/>
    <lineage>
        <taxon>Eukaryota</taxon>
        <taxon>Fungi</taxon>
        <taxon>Dikarya</taxon>
        <taxon>Ascomycota</taxon>
        <taxon>Pezizomycotina</taxon>
        <taxon>Sordariomycetes</taxon>
        <taxon>Hypocreomycetidae</taxon>
        <taxon>Hypocreales</taxon>
        <taxon>Nectriaceae</taxon>
        <taxon>Fusarium</taxon>
        <taxon>Fusarium oxysporum species complex</taxon>
    </lineage>
</organism>
<accession>A0A0D2XVK8</accession>
<reference evidence="1" key="2">
    <citation type="submission" date="2025-08" db="UniProtKB">
        <authorList>
            <consortium name="EnsemblFungi"/>
        </authorList>
    </citation>
    <scope>IDENTIFICATION</scope>
    <source>
        <strain evidence="1">4287 / CBS 123668 / FGSC 9935 / NRRL 34936</strain>
    </source>
</reference>
<protein>
    <submittedName>
        <fullName evidence="1">Uncharacterized protein</fullName>
    </submittedName>
</protein>
<dbReference type="AlphaFoldDB" id="A0A0D2XVK8"/>
<proteinExistence type="predicted"/>
<name>A0A0D2XVK8_FUSOF</name>
<evidence type="ECO:0000313" key="1">
    <source>
        <dbReference type="EnsemblFungi" id="FOXG_08020P0"/>
    </source>
</evidence>
<dbReference type="Proteomes" id="UP000002489">
    <property type="component" value="Unassembled WGS sequence"/>
</dbReference>
<evidence type="ECO:0000313" key="2">
    <source>
        <dbReference type="Proteomes" id="UP000002489"/>
    </source>
</evidence>
<dbReference type="VEuPathDB" id="FungiDB:FOXG_08020"/>
<reference evidence="2" key="1">
    <citation type="journal article" date="2012" name="Mol. Plant Microbe Interact.">
        <title>A highly conserved effector in Fusarium oxysporum is required for full virulence on Arabidopsis.</title>
        <authorList>
            <person name="Thatcher L.F."/>
            <person name="Gardiner D.M."/>
            <person name="Kazan K."/>
            <person name="Manners J."/>
        </authorList>
    </citation>
    <scope>NUCLEOTIDE SEQUENCE [LARGE SCALE GENOMIC DNA]</scope>
    <source>
        <strain evidence="2">Fo5176</strain>
    </source>
</reference>